<feature type="region of interest" description="Disordered" evidence="1">
    <location>
        <begin position="1"/>
        <end position="23"/>
    </location>
</feature>
<reference evidence="2" key="1">
    <citation type="journal article" date="2023" name="Plant J.">
        <title>The genome of the king protea, Protea cynaroides.</title>
        <authorList>
            <person name="Chang J."/>
            <person name="Duong T.A."/>
            <person name="Schoeman C."/>
            <person name="Ma X."/>
            <person name="Roodt D."/>
            <person name="Barker N."/>
            <person name="Li Z."/>
            <person name="Van de Peer Y."/>
            <person name="Mizrachi E."/>
        </authorList>
    </citation>
    <scope>NUCLEOTIDE SEQUENCE</scope>
    <source>
        <tissue evidence="2">Young leaves</tissue>
    </source>
</reference>
<dbReference type="EMBL" id="JAMYWD010000012">
    <property type="protein sequence ID" value="KAJ4953466.1"/>
    <property type="molecule type" value="Genomic_DNA"/>
</dbReference>
<evidence type="ECO:0000313" key="2">
    <source>
        <dbReference type="EMBL" id="KAJ4953466.1"/>
    </source>
</evidence>
<protein>
    <submittedName>
        <fullName evidence="2">Uncharacterized protein</fullName>
    </submittedName>
</protein>
<comment type="caution">
    <text evidence="2">The sequence shown here is derived from an EMBL/GenBank/DDBJ whole genome shotgun (WGS) entry which is preliminary data.</text>
</comment>
<dbReference type="Proteomes" id="UP001141806">
    <property type="component" value="Unassembled WGS sequence"/>
</dbReference>
<name>A0A9Q0GSS8_9MAGN</name>
<proteinExistence type="predicted"/>
<accession>A0A9Q0GSS8</accession>
<gene>
    <name evidence="2" type="ORF">NE237_030298</name>
</gene>
<evidence type="ECO:0000313" key="3">
    <source>
        <dbReference type="Proteomes" id="UP001141806"/>
    </source>
</evidence>
<organism evidence="2 3">
    <name type="scientific">Protea cynaroides</name>
    <dbReference type="NCBI Taxonomy" id="273540"/>
    <lineage>
        <taxon>Eukaryota</taxon>
        <taxon>Viridiplantae</taxon>
        <taxon>Streptophyta</taxon>
        <taxon>Embryophyta</taxon>
        <taxon>Tracheophyta</taxon>
        <taxon>Spermatophyta</taxon>
        <taxon>Magnoliopsida</taxon>
        <taxon>Proteales</taxon>
        <taxon>Proteaceae</taxon>
        <taxon>Protea</taxon>
    </lineage>
</organism>
<evidence type="ECO:0000256" key="1">
    <source>
        <dbReference type="SAM" id="MobiDB-lite"/>
    </source>
</evidence>
<sequence>MKNPSPQTPLLLSHPPSDPAPATSVGLPKPVFCPFLDSLDPVEPHPISENPVCEAFSVSPYGVSVEPRILHSAVAGSQQEKNDWSGSYGKDFPPLVPAPLHEKFVNSSPRLKENAWSKPLCPETRKPLLFNLRFIPPSARDKRMVGVCSKGCGSVGARRPRLYIGRFFFLGKKLLL</sequence>
<feature type="compositionally biased region" description="Polar residues" evidence="1">
    <location>
        <begin position="1"/>
        <end position="10"/>
    </location>
</feature>
<keyword evidence="3" id="KW-1185">Reference proteome</keyword>
<dbReference type="AlphaFoldDB" id="A0A9Q0GSS8"/>